<dbReference type="SMART" id="SM00270">
    <property type="entry name" value="ChtBD1"/>
    <property type="match status" value="2"/>
</dbReference>
<dbReference type="Gene3D" id="3.20.20.80">
    <property type="entry name" value="Glycosidases"/>
    <property type="match status" value="1"/>
</dbReference>
<sequence>MSSTRKLWTWVTILSVLSLPIFNSYLWQFYNYDSPQQSSTPVKTRSYPVTNGFDDEPSLLSINTSSLARREDYSCGPGRPCANGACCGGGGFCGYGPTYCGDGCVSNCNAHAECGKDSEPPNKICPLNTCCSEFGFCGTISTYCTGKCQSNCVLNPPPPGGSPKNSALKRMIGYYESWSYRSKCNQKSPSDLPLSELTHLNFAFAYIAPGSFDLIPMDDQTPESLWKLSTDAKQYNPSLKVFVAIGGWTFSDNDTVTQPLFGEIASTAANRQKFADNVVRFANRYGFDGCVTGLTAIGVSLDIDWEYPGAPDRGGKPEDTENFTLLMKTLRQTFNGSPRQLGLTFTAPSSYWYLKWFDLPGLVKYADWINLMSYDLHGTWDRNNPIGAIVQGHTNLTEIQLAAQLLWRVGIKPEQVTIGFGFYGRSFELSDPSCSKPGCRFKGGARPGPCSDTSGVLQYYEIQAILKQIPGLKPVHDEKAAVKYLVFDKNQWVSYDDAETFEQKIAWANSIGIGGSLIWAADTDDDKFTAMSGLVGKQVSHVDVQQKSLLPTVANVAANLIGQIGQECQVLKDHECRPSRDLRCEKGFSLVGWDRDGCKNGDEGKPICCPDAAAPMNCQWRGSGGDCNGQCHAGESTLFKSSWGGGFEAQSGTNKCGRGVKVFCCEAGDWKDTISGCYWTDCGNDCSSSAEMRVGRKRTDCCKVTKPPPPKLYCDITICDLDNTACSGDADFEYGAKRDLQATNSAVSDFALEKRGSRRPFKWYTTAGLLITQESLTYPTPSRYVRLLQQNLQGLSRRWWQIRSRDCGDPHLTQMEIGDTPPSDGQVEHPIPLVTASRFAAVANHGRQWRPIPTSQRNTVPDGERTRTPAIRAEFWQNVWNNGQGLPSGLPRVTPNSPELRRPVDRIYERMGSSTNPSHLTILRNSVNAAKGLLEIFRRPMSPDNLRTHVTAALAGSERDIQAFMAPLRDTVAMFQYLRDPDLVTRMDTIAAGVYSELQIIELNTQGSEGLSAHWNEFYPYYFGQVSEFVRNYVSELFSRLSLPIVSDSIRYIRQQYEASNDPNRESVLKELQEIEDKIPDMKYAFED</sequence>
<evidence type="ECO:0000259" key="7">
    <source>
        <dbReference type="PROSITE" id="PS51910"/>
    </source>
</evidence>
<gene>
    <name evidence="8" type="ORF">Daesc_007303</name>
</gene>
<keyword evidence="4" id="KW-1015">Disulfide bond</keyword>
<dbReference type="PROSITE" id="PS50941">
    <property type="entry name" value="CHIT_BIND_I_2"/>
    <property type="match status" value="2"/>
</dbReference>
<dbReference type="SUPFAM" id="SSF51445">
    <property type="entry name" value="(Trans)glycosidases"/>
    <property type="match status" value="1"/>
</dbReference>
<evidence type="ECO:0000259" key="6">
    <source>
        <dbReference type="PROSITE" id="PS50941"/>
    </source>
</evidence>
<dbReference type="InterPro" id="IPR017853">
    <property type="entry name" value="GH"/>
</dbReference>
<dbReference type="InterPro" id="IPR001002">
    <property type="entry name" value="Chitin-bd_1"/>
</dbReference>
<keyword evidence="3 4" id="KW-0147">Chitin-binding</keyword>
<dbReference type="Proteomes" id="UP001369815">
    <property type="component" value="Unassembled WGS sequence"/>
</dbReference>
<keyword evidence="5" id="KW-0472">Membrane</keyword>
<reference evidence="8 9" key="1">
    <citation type="journal article" date="2024" name="Front Chem Biol">
        <title>Unveiling the potential of Daldinia eschscholtzii MFLUCC 19-0629 through bioactivity and bioinformatics studies for enhanced sustainable agriculture production.</title>
        <authorList>
            <person name="Brooks S."/>
            <person name="Weaver J.A."/>
            <person name="Klomchit A."/>
            <person name="Alharthi S.A."/>
            <person name="Onlamun T."/>
            <person name="Nurani R."/>
            <person name="Vong T.K."/>
            <person name="Alberti F."/>
            <person name="Greco C."/>
        </authorList>
    </citation>
    <scope>NUCLEOTIDE SEQUENCE [LARGE SCALE GENOMIC DNA]</scope>
    <source>
        <strain evidence="8">MFLUCC 19-0629</strain>
    </source>
</reference>
<dbReference type="PROSITE" id="PS51910">
    <property type="entry name" value="GH18_2"/>
    <property type="match status" value="1"/>
</dbReference>
<proteinExistence type="inferred from homology"/>
<evidence type="ECO:0000256" key="3">
    <source>
        <dbReference type="ARBA" id="ARBA00022669"/>
    </source>
</evidence>
<name>A0AAX6MDL0_9PEZI</name>
<feature type="domain" description="Chitin-binding type-1" evidence="6">
    <location>
        <begin position="72"/>
        <end position="110"/>
    </location>
</feature>
<dbReference type="Gene3D" id="3.10.50.10">
    <property type="match status" value="1"/>
</dbReference>
<dbReference type="EC" id="3.2.1.14" evidence="2"/>
<dbReference type="SMART" id="SM00636">
    <property type="entry name" value="Glyco_18"/>
    <property type="match status" value="1"/>
</dbReference>
<comment type="similarity">
    <text evidence="1">Belongs to the glycosyl hydrolase 18 family. Chitinase class V subfamily.</text>
</comment>
<dbReference type="AlphaFoldDB" id="A0AAX6MDL0"/>
<evidence type="ECO:0000256" key="5">
    <source>
        <dbReference type="SAM" id="Phobius"/>
    </source>
</evidence>
<evidence type="ECO:0000256" key="4">
    <source>
        <dbReference type="PROSITE-ProRule" id="PRU00261"/>
    </source>
</evidence>
<feature type="transmembrane region" description="Helical" evidence="5">
    <location>
        <begin position="7"/>
        <end position="27"/>
    </location>
</feature>
<dbReference type="Gene3D" id="3.30.60.10">
    <property type="entry name" value="Endochitinase-like"/>
    <property type="match status" value="1"/>
</dbReference>
<dbReference type="GO" id="GO:0008843">
    <property type="term" value="F:endochitinase activity"/>
    <property type="evidence" value="ECO:0007669"/>
    <property type="project" value="UniProtKB-EC"/>
</dbReference>
<keyword evidence="5" id="KW-1133">Transmembrane helix</keyword>
<dbReference type="InterPro" id="IPR029070">
    <property type="entry name" value="Chitinase_insertion_sf"/>
</dbReference>
<comment type="caution">
    <text evidence="4">Lacks conserved residue(s) required for the propagation of feature annotation.</text>
</comment>
<dbReference type="PROSITE" id="PS00026">
    <property type="entry name" value="CHIT_BIND_I_1"/>
    <property type="match status" value="1"/>
</dbReference>
<feature type="domain" description="Chitin-binding type-1" evidence="6">
    <location>
        <begin position="111"/>
        <end position="154"/>
    </location>
</feature>
<evidence type="ECO:0000256" key="1">
    <source>
        <dbReference type="ARBA" id="ARBA00008682"/>
    </source>
</evidence>
<keyword evidence="5" id="KW-0812">Transmembrane</keyword>
<dbReference type="SUPFAM" id="SSF54556">
    <property type="entry name" value="Chitinase insertion domain"/>
    <property type="match status" value="1"/>
</dbReference>
<evidence type="ECO:0000313" key="8">
    <source>
        <dbReference type="EMBL" id="KAK6950778.1"/>
    </source>
</evidence>
<feature type="disulfide bond" evidence="4">
    <location>
        <begin position="81"/>
        <end position="93"/>
    </location>
</feature>
<dbReference type="PANTHER" id="PTHR11177">
    <property type="entry name" value="CHITINASE"/>
    <property type="match status" value="1"/>
</dbReference>
<keyword evidence="9" id="KW-1185">Reference proteome</keyword>
<evidence type="ECO:0000313" key="9">
    <source>
        <dbReference type="Proteomes" id="UP001369815"/>
    </source>
</evidence>
<feature type="disulfide bond" evidence="4">
    <location>
        <begin position="130"/>
        <end position="144"/>
    </location>
</feature>
<dbReference type="PANTHER" id="PTHR11177:SF397">
    <property type="entry name" value="CHITINASE"/>
    <property type="match status" value="1"/>
</dbReference>
<feature type="disulfide bond" evidence="4">
    <location>
        <begin position="148"/>
        <end position="152"/>
    </location>
</feature>
<comment type="caution">
    <text evidence="8">The sequence shown here is derived from an EMBL/GenBank/DDBJ whole genome shotgun (WGS) entry which is preliminary data.</text>
</comment>
<accession>A0AAX6MDL0</accession>
<evidence type="ECO:0000256" key="2">
    <source>
        <dbReference type="ARBA" id="ARBA00012729"/>
    </source>
</evidence>
<feature type="domain" description="GH18" evidence="7">
    <location>
        <begin position="169"/>
        <end position="538"/>
    </location>
</feature>
<dbReference type="SUPFAM" id="SSF57016">
    <property type="entry name" value="Plant lectins/antimicrobial peptides"/>
    <property type="match status" value="1"/>
</dbReference>
<dbReference type="InterPro" id="IPR011583">
    <property type="entry name" value="Chitinase_II/V-like_cat"/>
</dbReference>
<dbReference type="Pfam" id="PF00704">
    <property type="entry name" value="Glyco_hydro_18"/>
    <property type="match status" value="1"/>
</dbReference>
<feature type="disulfide bond" evidence="4">
    <location>
        <begin position="86"/>
        <end position="100"/>
    </location>
</feature>
<dbReference type="InterPro" id="IPR001223">
    <property type="entry name" value="Glyco_hydro18_cat"/>
</dbReference>
<dbReference type="Pfam" id="PF00187">
    <property type="entry name" value="Chitin_bind_1"/>
    <property type="match status" value="1"/>
</dbReference>
<feature type="disulfide bond" evidence="4">
    <location>
        <begin position="125"/>
        <end position="137"/>
    </location>
</feature>
<feature type="disulfide bond" evidence="4">
    <location>
        <begin position="104"/>
        <end position="108"/>
    </location>
</feature>
<dbReference type="GO" id="GO:0008061">
    <property type="term" value="F:chitin binding"/>
    <property type="evidence" value="ECO:0007669"/>
    <property type="project" value="UniProtKB-UniRule"/>
</dbReference>
<dbReference type="EMBL" id="JBANMG010000007">
    <property type="protein sequence ID" value="KAK6950778.1"/>
    <property type="molecule type" value="Genomic_DNA"/>
</dbReference>
<dbReference type="CDD" id="cd00035">
    <property type="entry name" value="ChtBD1"/>
    <property type="match status" value="1"/>
</dbReference>
<dbReference type="GO" id="GO:0005975">
    <property type="term" value="P:carbohydrate metabolic process"/>
    <property type="evidence" value="ECO:0007669"/>
    <property type="project" value="InterPro"/>
</dbReference>
<dbReference type="InterPro" id="IPR036861">
    <property type="entry name" value="Endochitinase-like_sf"/>
</dbReference>
<dbReference type="InterPro" id="IPR018371">
    <property type="entry name" value="Chitin-binding_1_CS"/>
</dbReference>
<protein>
    <recommendedName>
        <fullName evidence="2">chitinase</fullName>
        <ecNumber evidence="2">3.2.1.14</ecNumber>
    </recommendedName>
</protein>
<organism evidence="8 9">
    <name type="scientific">Daldinia eschscholtzii</name>
    <dbReference type="NCBI Taxonomy" id="292717"/>
    <lineage>
        <taxon>Eukaryota</taxon>
        <taxon>Fungi</taxon>
        <taxon>Dikarya</taxon>
        <taxon>Ascomycota</taxon>
        <taxon>Pezizomycotina</taxon>
        <taxon>Sordariomycetes</taxon>
        <taxon>Xylariomycetidae</taxon>
        <taxon>Xylariales</taxon>
        <taxon>Hypoxylaceae</taxon>
        <taxon>Daldinia</taxon>
    </lineage>
</organism>
<dbReference type="InterPro" id="IPR050314">
    <property type="entry name" value="Glycosyl_Hydrlase_18"/>
</dbReference>